<dbReference type="CDD" id="cd07153">
    <property type="entry name" value="Fur_like"/>
    <property type="match status" value="1"/>
</dbReference>
<evidence type="ECO:0000256" key="3">
    <source>
        <dbReference type="ARBA" id="ARBA00011738"/>
    </source>
</evidence>
<comment type="cofactor">
    <cofactor evidence="13">
        <name>Zn(2+)</name>
        <dbReference type="ChEBI" id="CHEBI:29105"/>
    </cofactor>
    <text evidence="13">Binds 1 zinc ion per subunit.</text>
</comment>
<dbReference type="Gene3D" id="3.30.1490.190">
    <property type="match status" value="1"/>
</dbReference>
<keyword evidence="17" id="KW-1185">Reference proteome</keyword>
<dbReference type="Pfam" id="PF01475">
    <property type="entry name" value="FUR"/>
    <property type="match status" value="1"/>
</dbReference>
<evidence type="ECO:0000256" key="5">
    <source>
        <dbReference type="ARBA" id="ARBA00022490"/>
    </source>
</evidence>
<keyword evidence="11 15" id="KW-0238">DNA-binding</keyword>
<dbReference type="GO" id="GO:0005829">
    <property type="term" value="C:cytosol"/>
    <property type="evidence" value="ECO:0007669"/>
    <property type="project" value="TreeGrafter"/>
</dbReference>
<dbReference type="AlphaFoldDB" id="A0A2N7U6C0"/>
<accession>A0A2N7U6C0</accession>
<dbReference type="Gene3D" id="1.10.10.10">
    <property type="entry name" value="Winged helix-like DNA-binding domain superfamily/Winged helix DNA-binding domain"/>
    <property type="match status" value="1"/>
</dbReference>
<keyword evidence="6 15" id="KW-0678">Repressor</keyword>
<dbReference type="SUPFAM" id="SSF46785">
    <property type="entry name" value="Winged helix' DNA-binding domain"/>
    <property type="match status" value="1"/>
</dbReference>
<evidence type="ECO:0000256" key="1">
    <source>
        <dbReference type="ARBA" id="ARBA00004496"/>
    </source>
</evidence>
<evidence type="ECO:0000256" key="9">
    <source>
        <dbReference type="ARBA" id="ARBA00023004"/>
    </source>
</evidence>
<evidence type="ECO:0000256" key="4">
    <source>
        <dbReference type="ARBA" id="ARBA00020910"/>
    </source>
</evidence>
<evidence type="ECO:0000256" key="6">
    <source>
        <dbReference type="ARBA" id="ARBA00022491"/>
    </source>
</evidence>
<dbReference type="NCBIfam" id="NF006999">
    <property type="entry name" value="PRK09462.1"/>
    <property type="match status" value="1"/>
</dbReference>
<reference evidence="16 17" key="1">
    <citation type="submission" date="2018-01" db="EMBL/GenBank/DDBJ databases">
        <title>Halomonas endophytica sp. nov., isolated from storage liquid in the stems of Populus euphratica.</title>
        <authorList>
            <person name="Chen C."/>
        </authorList>
    </citation>
    <scope>NUCLEOTIDE SEQUENCE [LARGE SCALE GENOMIC DNA]</scope>
    <source>
        <strain evidence="16 17">MC28</strain>
    </source>
</reference>
<comment type="cofactor">
    <cofactor evidence="14">
        <name>Mn(2+)</name>
        <dbReference type="ChEBI" id="CHEBI:29035"/>
    </cofactor>
    <cofactor evidence="14">
        <name>Fe(2+)</name>
        <dbReference type="ChEBI" id="CHEBI:29033"/>
    </cofactor>
    <text evidence="14">Binds 1 Mn(2+) or Fe(2+) ion per subunit.</text>
</comment>
<dbReference type="InterPro" id="IPR043135">
    <property type="entry name" value="Fur_C"/>
</dbReference>
<evidence type="ECO:0000313" key="17">
    <source>
        <dbReference type="Proteomes" id="UP000235803"/>
    </source>
</evidence>
<dbReference type="Proteomes" id="UP000235803">
    <property type="component" value="Unassembled WGS sequence"/>
</dbReference>
<sequence>MADQNHELRKAGLKVTLPRVKILQILENATGQHHLSAEDVYKTLLDAGEDVGLATVYRVLTQFESAGLVIRHNFDGGHAVFEISQEEHHDHMVCLDSGEIIEFFDETIERRQREIAEEHGFELVDHALVLYVRPQGSRTTRQDGTQQKK</sequence>
<comment type="subunit">
    <text evidence="3 15">Homodimer.</text>
</comment>
<dbReference type="FunFam" id="3.30.1490.190:FF:000001">
    <property type="entry name" value="Ferric uptake regulation protein"/>
    <property type="match status" value="1"/>
</dbReference>
<comment type="subcellular location">
    <subcellularLocation>
        <location evidence="1 15">Cytoplasm</location>
    </subcellularLocation>
</comment>
<evidence type="ECO:0000256" key="14">
    <source>
        <dbReference type="PIRSR" id="PIRSR602481-2"/>
    </source>
</evidence>
<dbReference type="InterPro" id="IPR036388">
    <property type="entry name" value="WH-like_DNA-bd_sf"/>
</dbReference>
<dbReference type="InterPro" id="IPR036390">
    <property type="entry name" value="WH_DNA-bd_sf"/>
</dbReference>
<evidence type="ECO:0000256" key="12">
    <source>
        <dbReference type="ARBA" id="ARBA00023163"/>
    </source>
</evidence>
<dbReference type="GO" id="GO:0000976">
    <property type="term" value="F:transcription cis-regulatory region binding"/>
    <property type="evidence" value="ECO:0007669"/>
    <property type="project" value="TreeGrafter"/>
</dbReference>
<comment type="similarity">
    <text evidence="2 15">Belongs to the Fur family.</text>
</comment>
<dbReference type="PANTHER" id="PTHR33202">
    <property type="entry name" value="ZINC UPTAKE REGULATION PROTEIN"/>
    <property type="match status" value="1"/>
</dbReference>
<dbReference type="EMBL" id="PNRF01000015">
    <property type="protein sequence ID" value="PMR75965.1"/>
    <property type="molecule type" value="Genomic_DNA"/>
</dbReference>
<evidence type="ECO:0000256" key="8">
    <source>
        <dbReference type="ARBA" id="ARBA00022833"/>
    </source>
</evidence>
<dbReference type="GO" id="GO:0003700">
    <property type="term" value="F:DNA-binding transcription factor activity"/>
    <property type="evidence" value="ECO:0007669"/>
    <property type="project" value="UniProtKB-UniRule"/>
</dbReference>
<feature type="binding site" evidence="14">
    <location>
        <position position="126"/>
    </location>
    <ligand>
        <name>Fe cation</name>
        <dbReference type="ChEBI" id="CHEBI:24875"/>
    </ligand>
</feature>
<evidence type="ECO:0000256" key="13">
    <source>
        <dbReference type="PIRSR" id="PIRSR602481-1"/>
    </source>
</evidence>
<dbReference type="PANTHER" id="PTHR33202:SF2">
    <property type="entry name" value="FERRIC UPTAKE REGULATION PROTEIN"/>
    <property type="match status" value="1"/>
</dbReference>
<feature type="binding site" evidence="14">
    <location>
        <position position="109"/>
    </location>
    <ligand>
        <name>Fe cation</name>
        <dbReference type="ChEBI" id="CHEBI:24875"/>
    </ligand>
</feature>
<keyword evidence="7 13" id="KW-0479">Metal-binding</keyword>
<dbReference type="GO" id="GO:0045892">
    <property type="term" value="P:negative regulation of DNA-templated transcription"/>
    <property type="evidence" value="ECO:0007669"/>
    <property type="project" value="TreeGrafter"/>
</dbReference>
<dbReference type="InterPro" id="IPR002481">
    <property type="entry name" value="FUR"/>
</dbReference>
<evidence type="ECO:0000256" key="2">
    <source>
        <dbReference type="ARBA" id="ARBA00007957"/>
    </source>
</evidence>
<dbReference type="GO" id="GO:0008270">
    <property type="term" value="F:zinc ion binding"/>
    <property type="evidence" value="ECO:0007669"/>
    <property type="project" value="TreeGrafter"/>
</dbReference>
<proteinExistence type="inferred from homology"/>
<gene>
    <name evidence="15" type="primary">fur</name>
    <name evidence="16" type="ORF">C1H69_08495</name>
</gene>
<keyword evidence="9 14" id="KW-0408">Iron</keyword>
<keyword evidence="10 15" id="KW-0805">Transcription regulation</keyword>
<dbReference type="GO" id="GO:1900705">
    <property type="term" value="P:negative regulation of siderophore biosynthetic process"/>
    <property type="evidence" value="ECO:0007669"/>
    <property type="project" value="TreeGrafter"/>
</dbReference>
<keyword evidence="5 15" id="KW-0963">Cytoplasm</keyword>
<evidence type="ECO:0000313" key="16">
    <source>
        <dbReference type="EMBL" id="PMR75965.1"/>
    </source>
</evidence>
<feature type="binding site" evidence="13">
    <location>
        <position position="94"/>
    </location>
    <ligand>
        <name>Zn(2+)</name>
        <dbReference type="ChEBI" id="CHEBI:29105"/>
    </ligand>
</feature>
<evidence type="ECO:0000256" key="10">
    <source>
        <dbReference type="ARBA" id="ARBA00023015"/>
    </source>
</evidence>
<dbReference type="RefSeq" id="WP_102652969.1">
    <property type="nucleotide sequence ID" value="NZ_PNRF01000015.1"/>
</dbReference>
<feature type="binding site" evidence="14">
    <location>
        <position position="88"/>
    </location>
    <ligand>
        <name>Fe cation</name>
        <dbReference type="ChEBI" id="CHEBI:24875"/>
    </ligand>
</feature>
<evidence type="ECO:0000256" key="15">
    <source>
        <dbReference type="RuleBase" id="RU364037"/>
    </source>
</evidence>
<name>A0A2N7U6C0_9GAMM</name>
<comment type="caution">
    <text evidence="16">The sequence shown here is derived from an EMBL/GenBank/DDBJ whole genome shotgun (WGS) entry which is preliminary data.</text>
</comment>
<evidence type="ECO:0000256" key="7">
    <source>
        <dbReference type="ARBA" id="ARBA00022723"/>
    </source>
</evidence>
<evidence type="ECO:0000256" key="11">
    <source>
        <dbReference type="ARBA" id="ARBA00023125"/>
    </source>
</evidence>
<dbReference type="OrthoDB" id="8659436at2"/>
<organism evidence="16 17">
    <name type="scientific">Billgrantia endophytica</name>
    <dbReference type="NCBI Taxonomy" id="2033802"/>
    <lineage>
        <taxon>Bacteria</taxon>
        <taxon>Pseudomonadati</taxon>
        <taxon>Pseudomonadota</taxon>
        <taxon>Gammaproteobacteria</taxon>
        <taxon>Oceanospirillales</taxon>
        <taxon>Halomonadaceae</taxon>
        <taxon>Billgrantia</taxon>
    </lineage>
</organism>
<dbReference type="FunFam" id="1.10.10.10:FF:000007">
    <property type="entry name" value="Ferric uptake regulation protein"/>
    <property type="match status" value="1"/>
</dbReference>
<keyword evidence="12 15" id="KW-0804">Transcription</keyword>
<feature type="binding site" evidence="14">
    <location>
        <position position="90"/>
    </location>
    <ligand>
        <name>Fe cation</name>
        <dbReference type="ChEBI" id="CHEBI:24875"/>
    </ligand>
</feature>
<protein>
    <recommendedName>
        <fullName evidence="4 15">Ferric uptake regulation protein</fullName>
    </recommendedName>
</protein>
<keyword evidence="8 13" id="KW-0862">Zinc</keyword>